<evidence type="ECO:0000256" key="7">
    <source>
        <dbReference type="PROSITE-ProRule" id="PRU00146"/>
    </source>
</evidence>
<dbReference type="InterPro" id="IPR019786">
    <property type="entry name" value="Zinc_finger_PHD-type_CS"/>
</dbReference>
<dbReference type="GO" id="GO:0008270">
    <property type="term" value="F:zinc ion binding"/>
    <property type="evidence" value="ECO:0007669"/>
    <property type="project" value="UniProtKB-KW"/>
</dbReference>
<keyword evidence="6" id="KW-0804">Transcription</keyword>
<dbReference type="PANTHER" id="PTHR22597">
    <property type="entry name" value="POLYCOMB GROUP PROTEIN"/>
    <property type="match status" value="1"/>
</dbReference>
<feature type="region of interest" description="Disordered" evidence="8">
    <location>
        <begin position="30"/>
        <end position="57"/>
    </location>
</feature>
<dbReference type="InterPro" id="IPR013083">
    <property type="entry name" value="Znf_RING/FYVE/PHD"/>
</dbReference>
<accession>A0A420Y7X0</accession>
<dbReference type="PROSITE" id="PS01359">
    <property type="entry name" value="ZF_PHD_1"/>
    <property type="match status" value="1"/>
</dbReference>
<evidence type="ECO:0000256" key="1">
    <source>
        <dbReference type="ARBA" id="ARBA00007416"/>
    </source>
</evidence>
<feature type="region of interest" description="Disordered" evidence="8">
    <location>
        <begin position="333"/>
        <end position="365"/>
    </location>
</feature>
<evidence type="ECO:0000256" key="5">
    <source>
        <dbReference type="ARBA" id="ARBA00023015"/>
    </source>
</evidence>
<dbReference type="InterPro" id="IPR019135">
    <property type="entry name" value="Polycomb_protein_VEFS-Box"/>
</dbReference>
<dbReference type="CDD" id="cd15489">
    <property type="entry name" value="PHD_SF"/>
    <property type="match status" value="1"/>
</dbReference>
<dbReference type="STRING" id="177199.A0A420Y7X0"/>
<keyword evidence="3 7" id="KW-0863">Zinc-finger</keyword>
<feature type="compositionally biased region" description="Basic and acidic residues" evidence="8">
    <location>
        <begin position="501"/>
        <end position="514"/>
    </location>
</feature>
<keyword evidence="5" id="KW-0805">Transcription regulation</keyword>
<evidence type="ECO:0000256" key="6">
    <source>
        <dbReference type="ARBA" id="ARBA00023163"/>
    </source>
</evidence>
<sequence length="740" mass="83064">MSGTDQFARGLPYLHRNWLTAINHLQMGSQQSALSKANGHDEDETRPMKRRRVDADDQLPSLFDSLSPEDTEKALRIEVLKIVHKDSARVRGAPSLNGLVPPQAKDVLESRARCRISIYSERGGAWVPLHVDSQLCTMKTYKNPVGPGGMVRVHLPHPFQISQDKLVVPGSDDVLPGLAKAYLVQVELESVGDHNWPPRFLTKVDNDPHMFDTILPEREWVLSASLKDIYTCHRNKNLEVRLAKHPGGHTLATNYVMDTDVKWAVRPSAKAMMKGLEKDVRPTITVVTSKGGVPEADMGGDDGPFGMNGATRMVGANGVDHPSANEHAIDTANGYGHDDASAEMDEQDEEDRADLELTPNRSRRRGKPVTYNLKVLSDQAAGKERRKRANKLAGRLDGVQGDGGLTYIFPAEQLDSDDLSCCICLAPHENLSQLRLHLLGHDRFEFDFEPQERGGLHVIVGSRGHTPVRQKILQLGLPLKPFDIERYVAGDDTWVTSRYGPENEKDLDVGPEKGPRRRRPREKLLPRENADKVTVPRTKMPLFNPLSKVELEKGALLEPQVTDESWLIQKHRDAVGDFTDLEPHEKEYMKMWDSFILPLHLTSEKYLPRSFLAFVKDKASWLVAVPSRAREFSLHMQVLYTRSVINEEHVQTALQYLDEARVERKRQLVEQTPSEKDPALPGRKLRNGCAVCGKTVSYGPAFLACTEAKCNSRLYHDYCVKDPKVPTDKGDSWRCNNCAT</sequence>
<evidence type="ECO:0000313" key="10">
    <source>
        <dbReference type="EMBL" id="RKU43850.1"/>
    </source>
</evidence>
<dbReference type="Gene3D" id="3.30.40.10">
    <property type="entry name" value="Zinc/RING finger domain, C3HC4 (zinc finger)"/>
    <property type="match status" value="1"/>
</dbReference>
<dbReference type="InterPro" id="IPR011011">
    <property type="entry name" value="Znf_FYVE_PHD"/>
</dbReference>
<dbReference type="SMART" id="SM00249">
    <property type="entry name" value="PHD"/>
    <property type="match status" value="1"/>
</dbReference>
<dbReference type="InterPro" id="IPR019787">
    <property type="entry name" value="Znf_PHD-finger"/>
</dbReference>
<dbReference type="CDD" id="cd21552">
    <property type="entry name" value="VEFS-box_ctSUZ12-like"/>
    <property type="match status" value="1"/>
</dbReference>
<reference evidence="10 11" key="1">
    <citation type="submission" date="2018-08" db="EMBL/GenBank/DDBJ databases">
        <title>Draft genome of the lignicolous fungus Coniochaeta pulveracea.</title>
        <authorList>
            <person name="Borstlap C.J."/>
            <person name="De Witt R.N."/>
            <person name="Botha A."/>
            <person name="Volschenk H."/>
        </authorList>
    </citation>
    <scope>NUCLEOTIDE SEQUENCE [LARGE SCALE GENOMIC DNA]</scope>
    <source>
        <strain evidence="10 11">CAB683</strain>
    </source>
</reference>
<keyword evidence="2" id="KW-0479">Metal-binding</keyword>
<dbReference type="PROSITE" id="PS50016">
    <property type="entry name" value="ZF_PHD_2"/>
    <property type="match status" value="1"/>
</dbReference>
<dbReference type="EMBL" id="QVQW01000037">
    <property type="protein sequence ID" value="RKU43850.1"/>
    <property type="molecule type" value="Genomic_DNA"/>
</dbReference>
<protein>
    <recommendedName>
        <fullName evidence="9">PHD-type domain-containing protein</fullName>
    </recommendedName>
</protein>
<dbReference type="SUPFAM" id="SSF57903">
    <property type="entry name" value="FYVE/PHD zinc finger"/>
    <property type="match status" value="1"/>
</dbReference>
<name>A0A420Y7X0_9PEZI</name>
<proteinExistence type="inferred from homology"/>
<dbReference type="Pfam" id="PF09733">
    <property type="entry name" value="VEFS-Box"/>
    <property type="match status" value="1"/>
</dbReference>
<feature type="compositionally biased region" description="Basic and acidic residues" evidence="8">
    <location>
        <begin position="38"/>
        <end position="47"/>
    </location>
</feature>
<dbReference type="PANTHER" id="PTHR22597:SF0">
    <property type="entry name" value="POLYCOMB PROTEIN SUZ12"/>
    <property type="match status" value="1"/>
</dbReference>
<comment type="similarity">
    <text evidence="1">Belongs to the VEFS (VRN2-EMF2-FIS2-SU(Z)12) family.</text>
</comment>
<evidence type="ECO:0000259" key="9">
    <source>
        <dbReference type="PROSITE" id="PS50016"/>
    </source>
</evidence>
<keyword evidence="11" id="KW-1185">Reference proteome</keyword>
<evidence type="ECO:0000256" key="3">
    <source>
        <dbReference type="ARBA" id="ARBA00022771"/>
    </source>
</evidence>
<organism evidence="10 11">
    <name type="scientific">Coniochaeta pulveracea</name>
    <dbReference type="NCBI Taxonomy" id="177199"/>
    <lineage>
        <taxon>Eukaryota</taxon>
        <taxon>Fungi</taxon>
        <taxon>Dikarya</taxon>
        <taxon>Ascomycota</taxon>
        <taxon>Pezizomycotina</taxon>
        <taxon>Sordariomycetes</taxon>
        <taxon>Sordariomycetidae</taxon>
        <taxon>Coniochaetales</taxon>
        <taxon>Coniochaetaceae</taxon>
        <taxon>Coniochaeta</taxon>
    </lineage>
</organism>
<dbReference type="InterPro" id="IPR001965">
    <property type="entry name" value="Znf_PHD"/>
</dbReference>
<dbReference type="GO" id="GO:0031490">
    <property type="term" value="F:chromatin DNA binding"/>
    <property type="evidence" value="ECO:0007669"/>
    <property type="project" value="TreeGrafter"/>
</dbReference>
<dbReference type="AlphaFoldDB" id="A0A420Y7X0"/>
<evidence type="ECO:0000256" key="2">
    <source>
        <dbReference type="ARBA" id="ARBA00022723"/>
    </source>
</evidence>
<gene>
    <name evidence="10" type="ORF">DL546_002584</name>
</gene>
<dbReference type="OrthoDB" id="166746at2759"/>
<keyword evidence="4" id="KW-0862">Zinc</keyword>
<evidence type="ECO:0000256" key="4">
    <source>
        <dbReference type="ARBA" id="ARBA00022833"/>
    </source>
</evidence>
<comment type="caution">
    <text evidence="10">The sequence shown here is derived from an EMBL/GenBank/DDBJ whole genome shotgun (WGS) entry which is preliminary data.</text>
</comment>
<feature type="domain" description="PHD-type" evidence="9">
    <location>
        <begin position="686"/>
        <end position="740"/>
    </location>
</feature>
<dbReference type="Proteomes" id="UP000275385">
    <property type="component" value="Unassembled WGS sequence"/>
</dbReference>
<feature type="compositionally biased region" description="Acidic residues" evidence="8">
    <location>
        <begin position="341"/>
        <end position="353"/>
    </location>
</feature>
<evidence type="ECO:0000313" key="11">
    <source>
        <dbReference type="Proteomes" id="UP000275385"/>
    </source>
</evidence>
<feature type="region of interest" description="Disordered" evidence="8">
    <location>
        <begin position="499"/>
        <end position="525"/>
    </location>
</feature>
<dbReference type="GO" id="GO:0016586">
    <property type="term" value="C:RSC-type complex"/>
    <property type="evidence" value="ECO:0007669"/>
    <property type="project" value="TreeGrafter"/>
</dbReference>
<evidence type="ECO:0000256" key="8">
    <source>
        <dbReference type="SAM" id="MobiDB-lite"/>
    </source>
</evidence>